<organism evidence="1 2">
    <name type="scientific">Bacteroides fragilis str. 3976T8</name>
    <dbReference type="NCBI Taxonomy" id="1339314"/>
    <lineage>
        <taxon>Bacteria</taxon>
        <taxon>Pseudomonadati</taxon>
        <taxon>Bacteroidota</taxon>
        <taxon>Bacteroidia</taxon>
        <taxon>Bacteroidales</taxon>
        <taxon>Bacteroidaceae</taxon>
        <taxon>Bacteroides</taxon>
    </lineage>
</organism>
<accession>A0A016AQB4</accession>
<dbReference type="AlphaFoldDB" id="A0A016AQB4"/>
<dbReference type="PATRIC" id="fig|1339314.3.peg.4467"/>
<evidence type="ECO:0000313" key="1">
    <source>
        <dbReference type="EMBL" id="EXZ71308.1"/>
    </source>
</evidence>
<gene>
    <name evidence="1" type="ORF">M123_4340</name>
</gene>
<dbReference type="EMBL" id="JGDS01000068">
    <property type="protein sequence ID" value="EXZ71308.1"/>
    <property type="molecule type" value="Genomic_DNA"/>
</dbReference>
<reference evidence="1 2" key="1">
    <citation type="submission" date="2014-02" db="EMBL/GenBank/DDBJ databases">
        <authorList>
            <person name="Sears C."/>
            <person name="Carroll K."/>
            <person name="Sack B.R."/>
            <person name="Qadri F."/>
            <person name="Myers L.L."/>
            <person name="Chung G.-T."/>
            <person name="Escheverria P."/>
            <person name="Fraser C.M."/>
            <person name="Sadzewicz L."/>
            <person name="Shefchek K.A."/>
            <person name="Tallon L."/>
            <person name="Das S.P."/>
            <person name="Daugherty S."/>
            <person name="Mongodin E.F."/>
        </authorList>
    </citation>
    <scope>NUCLEOTIDE SEQUENCE [LARGE SCALE GENOMIC DNA]</scope>
    <source>
        <strain evidence="1 2">3976T8</strain>
    </source>
</reference>
<protein>
    <submittedName>
        <fullName evidence="1">Uncharacterized protein</fullName>
    </submittedName>
</protein>
<comment type="caution">
    <text evidence="1">The sequence shown here is derived from an EMBL/GenBank/DDBJ whole genome shotgun (WGS) entry which is preliminary data.</text>
</comment>
<name>A0A016AQB4_BACFG</name>
<evidence type="ECO:0000313" key="2">
    <source>
        <dbReference type="Proteomes" id="UP000020938"/>
    </source>
</evidence>
<proteinExistence type="predicted"/>
<dbReference type="Proteomes" id="UP000020938">
    <property type="component" value="Unassembled WGS sequence"/>
</dbReference>
<sequence>MYLKGKRKPAPTLIISKSALDKNKLMPRERRTHAKYIIFANQTIKEIWNN</sequence>